<dbReference type="RefSeq" id="WP_337319146.1">
    <property type="nucleotide sequence ID" value="NZ_JBBDGN010000006.1"/>
</dbReference>
<dbReference type="PANTHER" id="PTHR32182:SF22">
    <property type="entry name" value="ATP-DEPENDENT ENDONUCLEASE, OLD FAMILY-RELATED"/>
    <property type="match status" value="1"/>
</dbReference>
<dbReference type="InterPro" id="IPR026866">
    <property type="entry name" value="CR006_AAA"/>
</dbReference>
<comment type="caution">
    <text evidence="4">The sequence shown here is derived from an EMBL/GenBank/DDBJ whole genome shotgun (WGS) entry which is preliminary data.</text>
</comment>
<evidence type="ECO:0000256" key="1">
    <source>
        <dbReference type="ARBA" id="ARBA00023236"/>
    </source>
</evidence>
<evidence type="ECO:0000256" key="2">
    <source>
        <dbReference type="SAM" id="Coils"/>
    </source>
</evidence>
<dbReference type="PROSITE" id="PS00211">
    <property type="entry name" value="ABC_TRANSPORTER_1"/>
    <property type="match status" value="1"/>
</dbReference>
<dbReference type="InterPro" id="IPR027417">
    <property type="entry name" value="P-loop_NTPase"/>
</dbReference>
<reference evidence="4 5" key="1">
    <citation type="submission" date="2024-02" db="EMBL/GenBank/DDBJ databases">
        <authorList>
            <person name="Saticioglu I.B."/>
        </authorList>
    </citation>
    <scope>NUCLEOTIDE SEQUENCE [LARGE SCALE GENOMIC DNA]</scope>
    <source>
        <strain evidence="4 5">Mu-43</strain>
    </source>
</reference>
<gene>
    <name evidence="4" type="ORF">WDU93_07455</name>
</gene>
<accession>A0ABU8LKT8</accession>
<feature type="domain" description="Protein CR006 P-loop" evidence="3">
    <location>
        <begin position="352"/>
        <end position="501"/>
    </location>
</feature>
<dbReference type="Gene3D" id="3.40.50.300">
    <property type="entry name" value="P-loop containing nucleotide triphosphate hydrolases"/>
    <property type="match status" value="1"/>
</dbReference>
<dbReference type="PANTHER" id="PTHR32182">
    <property type="entry name" value="DNA REPLICATION AND REPAIR PROTEIN RECF"/>
    <property type="match status" value="1"/>
</dbReference>
<dbReference type="SUPFAM" id="SSF52540">
    <property type="entry name" value="P-loop containing nucleoside triphosphate hydrolases"/>
    <property type="match status" value="1"/>
</dbReference>
<evidence type="ECO:0000313" key="5">
    <source>
        <dbReference type="Proteomes" id="UP001366085"/>
    </source>
</evidence>
<organism evidence="4 5">
    <name type="scientific">Microbacterium istanbulense</name>
    <dbReference type="NCBI Taxonomy" id="3122049"/>
    <lineage>
        <taxon>Bacteria</taxon>
        <taxon>Bacillati</taxon>
        <taxon>Actinomycetota</taxon>
        <taxon>Actinomycetes</taxon>
        <taxon>Micrococcales</taxon>
        <taxon>Microbacteriaceae</taxon>
        <taxon>Microbacterium</taxon>
    </lineage>
</organism>
<keyword evidence="2" id="KW-0175">Coiled coil</keyword>
<sequence>MTIPVSEDQTPAPEDVQDIAVVIRDCNSIAEAAITLRPGALNIKYGPNGLGKSTIARALTYRAESAERLAELTPFKHLGATPAVLPAVEGADEIKTVLTFDDEYVSSFVFRKDEVVENSFEIFINTDEYRAGLAEIDEIFESLKETFLEGVELNEAIGHFTELRDAFGVTAAGKLSKASRGSKALSVGGKLDVIPEALQGYSEFIKSDNPAKWITWQAQGKEYLGLSDNCPFCSTVSVDKTTAEKVSAEYNSAAVKNMSSLRAVIEKLGGYLNPEHREQLETLTKLLTDMTAEQERFLVNLHGEIVTFLSKLTAARNVSFHALREAGDVKKFLDDLRIDLSLLHGLRSDATQDIVTSINAKLDEVEARVIDINKRISRQKRTVAQLIQENQRAINDFLRSAGYKYAVRIEEKGDSYRMLLEHQDKAGHLESAGQHLSYGEKNAFALVLFMYDARRRHPDLVVLDDPVSSFDKTKKFAILHQLFHGQNSFKDVTCLLLTHDLEPAIDVVRTSATPVVHFLTGRSGVISELPITSDDIMTFSEVCKQNIANASDPVIPCIYARRLLEVRGARNMGYELLSNLLHVRDVPLLKPHTDGEALMTQSEIDEGTEEVREWLRDFDYQTLLADLKDPQAVKARFDATNVGYEKVQLFRVFTVLSPTTLTRDKIFTKFVNETYHIENEYVMQLNPQKFDAVPEYVVAACKELIDANFQD</sequence>
<dbReference type="Proteomes" id="UP001366085">
    <property type="component" value="Unassembled WGS sequence"/>
</dbReference>
<keyword evidence="1" id="KW-0227">DNA damage</keyword>
<evidence type="ECO:0000313" key="4">
    <source>
        <dbReference type="EMBL" id="MEJ1091531.1"/>
    </source>
</evidence>
<protein>
    <submittedName>
        <fullName evidence="4">AAA family ATPase</fullName>
    </submittedName>
</protein>
<dbReference type="InterPro" id="IPR017871">
    <property type="entry name" value="ABC_transporter-like_CS"/>
</dbReference>
<proteinExistence type="predicted"/>
<name>A0ABU8LKT8_9MICO</name>
<feature type="coiled-coil region" evidence="2">
    <location>
        <begin position="362"/>
        <end position="396"/>
    </location>
</feature>
<dbReference type="Pfam" id="PF13166">
    <property type="entry name" value="AAA_13"/>
    <property type="match status" value="1"/>
</dbReference>
<evidence type="ECO:0000259" key="3">
    <source>
        <dbReference type="Pfam" id="PF13166"/>
    </source>
</evidence>
<dbReference type="EMBL" id="JBBDGN010000006">
    <property type="protein sequence ID" value="MEJ1091531.1"/>
    <property type="molecule type" value="Genomic_DNA"/>
</dbReference>
<keyword evidence="5" id="KW-1185">Reference proteome</keyword>
<keyword evidence="1" id="KW-0742">SOS response</keyword>